<dbReference type="Proteomes" id="UP001201262">
    <property type="component" value="Unassembled WGS sequence"/>
</dbReference>
<dbReference type="AlphaFoldDB" id="A0AAD4Q0U4"/>
<accession>A0AAD4Q0U4</accession>
<gene>
    <name evidence="2" type="ORF">BGW36DRAFT_366338</name>
</gene>
<protein>
    <submittedName>
        <fullName evidence="2">Uncharacterized protein</fullName>
    </submittedName>
</protein>
<evidence type="ECO:0000256" key="1">
    <source>
        <dbReference type="ARBA" id="ARBA00023002"/>
    </source>
</evidence>
<proteinExistence type="predicted"/>
<name>A0AAD4Q0U4_9EURO</name>
<dbReference type="GeneID" id="70245029"/>
<dbReference type="Gene3D" id="3.40.50.720">
    <property type="entry name" value="NAD(P)-binding Rossmann-like Domain"/>
    <property type="match status" value="1"/>
</dbReference>
<evidence type="ECO:0000313" key="2">
    <source>
        <dbReference type="EMBL" id="KAH8704875.1"/>
    </source>
</evidence>
<dbReference type="InterPro" id="IPR002347">
    <property type="entry name" value="SDR_fam"/>
</dbReference>
<evidence type="ECO:0000313" key="3">
    <source>
        <dbReference type="Proteomes" id="UP001201262"/>
    </source>
</evidence>
<dbReference type="Pfam" id="PF00106">
    <property type="entry name" value="adh_short"/>
    <property type="match status" value="1"/>
</dbReference>
<organism evidence="2 3">
    <name type="scientific">Talaromyces proteolyticus</name>
    <dbReference type="NCBI Taxonomy" id="1131652"/>
    <lineage>
        <taxon>Eukaryota</taxon>
        <taxon>Fungi</taxon>
        <taxon>Dikarya</taxon>
        <taxon>Ascomycota</taxon>
        <taxon>Pezizomycotina</taxon>
        <taxon>Eurotiomycetes</taxon>
        <taxon>Eurotiomycetidae</taxon>
        <taxon>Eurotiales</taxon>
        <taxon>Trichocomaceae</taxon>
        <taxon>Talaromyces</taxon>
        <taxon>Talaromyces sect. Bacilispori</taxon>
    </lineage>
</organism>
<reference evidence="2" key="1">
    <citation type="submission" date="2021-12" db="EMBL/GenBank/DDBJ databases">
        <title>Convergent genome expansion in fungi linked to evolution of root-endophyte symbiosis.</title>
        <authorList>
            <consortium name="DOE Joint Genome Institute"/>
            <person name="Ke Y.-H."/>
            <person name="Bonito G."/>
            <person name="Liao H.-L."/>
            <person name="Looney B."/>
            <person name="Rojas-Flechas A."/>
            <person name="Nash J."/>
            <person name="Hameed K."/>
            <person name="Schadt C."/>
            <person name="Martin F."/>
            <person name="Crous P.W."/>
            <person name="Miettinen O."/>
            <person name="Magnuson J.K."/>
            <person name="Labbe J."/>
            <person name="Jacobson D."/>
            <person name="Doktycz M.J."/>
            <person name="Veneault-Fourrey C."/>
            <person name="Kuo A."/>
            <person name="Mondo S."/>
            <person name="Calhoun S."/>
            <person name="Riley R."/>
            <person name="Ohm R."/>
            <person name="LaButti K."/>
            <person name="Andreopoulos B."/>
            <person name="Pangilinan J."/>
            <person name="Nolan M."/>
            <person name="Tritt A."/>
            <person name="Clum A."/>
            <person name="Lipzen A."/>
            <person name="Daum C."/>
            <person name="Barry K."/>
            <person name="Grigoriev I.V."/>
            <person name="Vilgalys R."/>
        </authorList>
    </citation>
    <scope>NUCLEOTIDE SEQUENCE</scope>
    <source>
        <strain evidence="2">PMI_201</strain>
    </source>
</reference>
<keyword evidence="3" id="KW-1185">Reference proteome</keyword>
<comment type="caution">
    <text evidence="2">The sequence shown here is derived from an EMBL/GenBank/DDBJ whole genome shotgun (WGS) entry which is preliminary data.</text>
</comment>
<dbReference type="EMBL" id="JAJTJA010000001">
    <property type="protein sequence ID" value="KAH8704875.1"/>
    <property type="molecule type" value="Genomic_DNA"/>
</dbReference>
<dbReference type="PRINTS" id="PR00081">
    <property type="entry name" value="GDHRDH"/>
</dbReference>
<dbReference type="PANTHER" id="PTHR43157">
    <property type="entry name" value="PHOSPHATIDYLINOSITOL-GLYCAN BIOSYNTHESIS CLASS F PROTEIN-RELATED"/>
    <property type="match status" value="1"/>
</dbReference>
<dbReference type="PANTHER" id="PTHR43157:SF67">
    <property type="entry name" value="DEHYDROGENASE_REDUCTASE FAMILY PROTEIN, PUTATIVE (AFU_ORTHOLOGUE AFUA_3G02580)-RELATED"/>
    <property type="match status" value="1"/>
</dbReference>
<keyword evidence="1" id="KW-0560">Oxidoreductase</keyword>
<dbReference type="SUPFAM" id="SSF51735">
    <property type="entry name" value="NAD(P)-binding Rossmann-fold domains"/>
    <property type="match status" value="1"/>
</dbReference>
<sequence length="355" mass="38809">MRILPINPPVPPTRDVSIFLTRVSFIWNLSISLDMMGWYYSQLFVTPPYPTKSFSEQTVIVTGSNVGLGYEAAQHFVRLGAAKVIIAVRNVAAGEKAKQSIEAAVQRTGVCEVWELDLASFSSVKAFGARAAQLPRLDIVVENAALAVSDFRLIEGHERQITINVISTILLALLLLPKIQETARRFPAAEGHITIVSSEVHAWTSFPEWKAPNTFAALNDAEKTNMAERYGTSKLLEILAVREIAPRIANSGVIINLVNPGLCHSALARHSGWGLWLLKQVFARSTEVGSRTLMAGATAGQDSHGAFMSDGHVANDELSAFVRSDEGLQAQKKVWRELGEILEQIYPGILNVLPS</sequence>
<dbReference type="InterPro" id="IPR036291">
    <property type="entry name" value="NAD(P)-bd_dom_sf"/>
</dbReference>
<dbReference type="GO" id="GO:0016491">
    <property type="term" value="F:oxidoreductase activity"/>
    <property type="evidence" value="ECO:0007669"/>
    <property type="project" value="UniProtKB-KW"/>
</dbReference>
<dbReference type="RefSeq" id="XP_046077496.1">
    <property type="nucleotide sequence ID" value="XM_046214742.1"/>
</dbReference>